<dbReference type="EMBL" id="JACGCM010001275">
    <property type="protein sequence ID" value="KAF6157403.1"/>
    <property type="molecule type" value="Genomic_DNA"/>
</dbReference>
<reference evidence="1 3" key="1">
    <citation type="journal article" date="2020" name="IScience">
        <title>Genome Sequencing of the Endangered Kingdonia uniflora (Circaeasteraceae, Ranunculales) Reveals Potential Mechanisms of Evolutionary Specialization.</title>
        <authorList>
            <person name="Sun Y."/>
            <person name="Deng T."/>
            <person name="Zhang A."/>
            <person name="Moore M.J."/>
            <person name="Landis J.B."/>
            <person name="Lin N."/>
            <person name="Zhang H."/>
            <person name="Zhang X."/>
            <person name="Huang J."/>
            <person name="Zhang X."/>
            <person name="Sun H."/>
            <person name="Wang H."/>
        </authorList>
    </citation>
    <scope>NUCLEOTIDE SEQUENCE [LARGE SCALE GENOMIC DNA]</scope>
    <source>
        <strain evidence="1">TB1705</strain>
        <tissue evidence="1">Leaf</tissue>
    </source>
</reference>
<dbReference type="PANTHER" id="PTHR35763:SF1">
    <property type="entry name" value="OS11G0133900 PROTEIN"/>
    <property type="match status" value="1"/>
</dbReference>
<dbReference type="OrthoDB" id="549775at2759"/>
<comment type="caution">
    <text evidence="1">The sequence shown here is derived from an EMBL/GenBank/DDBJ whole genome shotgun (WGS) entry which is preliminary data.</text>
</comment>
<dbReference type="AlphaFoldDB" id="A0A7J7MR91"/>
<organism evidence="1 3">
    <name type="scientific">Kingdonia uniflora</name>
    <dbReference type="NCBI Taxonomy" id="39325"/>
    <lineage>
        <taxon>Eukaryota</taxon>
        <taxon>Viridiplantae</taxon>
        <taxon>Streptophyta</taxon>
        <taxon>Embryophyta</taxon>
        <taxon>Tracheophyta</taxon>
        <taxon>Spermatophyta</taxon>
        <taxon>Magnoliopsida</taxon>
        <taxon>Ranunculales</taxon>
        <taxon>Circaeasteraceae</taxon>
        <taxon>Kingdonia</taxon>
    </lineage>
</organism>
<dbReference type="EMBL" id="JACGCM010000796">
    <property type="protein sequence ID" value="KAF6166316.1"/>
    <property type="molecule type" value="Genomic_DNA"/>
</dbReference>
<dbReference type="Pfam" id="PF13233">
    <property type="entry name" value="Complex1_LYR_2"/>
    <property type="match status" value="1"/>
</dbReference>
<name>A0A7J7MR91_9MAGN</name>
<evidence type="ECO:0000313" key="3">
    <source>
        <dbReference type="Proteomes" id="UP000541444"/>
    </source>
</evidence>
<gene>
    <name evidence="1" type="ORF">GIB67_004341</name>
    <name evidence="2" type="ORF">GIB67_038176</name>
</gene>
<sequence>MGSKGLETGRVYRVLLKSVRKHIGKEEKKRHFTDFITQEFRKTTDDSAIPQKLKLARDYNYLLNNVLHHKELLYSYGIAVDRSDEVARTLRKAAASVGLQLPEVYRA</sequence>
<protein>
    <submittedName>
        <fullName evidence="1">Uncharacterized protein</fullName>
    </submittedName>
</protein>
<evidence type="ECO:0000313" key="2">
    <source>
        <dbReference type="EMBL" id="KAF6166316.1"/>
    </source>
</evidence>
<dbReference type="Proteomes" id="UP000541444">
    <property type="component" value="Unassembled WGS sequence"/>
</dbReference>
<evidence type="ECO:0000313" key="1">
    <source>
        <dbReference type="EMBL" id="KAF6157403.1"/>
    </source>
</evidence>
<accession>A0A7J7MR91</accession>
<keyword evidence="3" id="KW-1185">Reference proteome</keyword>
<proteinExistence type="predicted"/>
<dbReference type="PANTHER" id="PTHR35763">
    <property type="entry name" value="COMPLEX 1 LYR-LIKE PROTEIN"/>
    <property type="match status" value="1"/>
</dbReference>